<name>I0UZR6_9PSEU</name>
<gene>
    <name evidence="3" type="ORF">SacxiDRAFT_1110</name>
</gene>
<feature type="compositionally biased region" description="Low complexity" evidence="1">
    <location>
        <begin position="11"/>
        <end position="40"/>
    </location>
</feature>
<feature type="transmembrane region" description="Helical" evidence="2">
    <location>
        <begin position="114"/>
        <end position="136"/>
    </location>
</feature>
<reference evidence="3 4" key="1">
    <citation type="submission" date="2012-01" db="EMBL/GenBank/DDBJ databases">
        <title>Improved High-Quality Draft sequence of Saccharomonospora xinjiangensis XJ-54.</title>
        <authorList>
            <consortium name="US DOE Joint Genome Institute"/>
            <person name="Lucas S."/>
            <person name="Han J."/>
            <person name="Lapidus A."/>
            <person name="Cheng J.-F."/>
            <person name="Goodwin L."/>
            <person name="Pitluck S."/>
            <person name="Peters L."/>
            <person name="Mikhailova N."/>
            <person name="Teshima H."/>
            <person name="Detter J.C."/>
            <person name="Han C."/>
            <person name="Tapia R."/>
            <person name="Land M."/>
            <person name="Hauser L."/>
            <person name="Kyrpides N."/>
            <person name="Ivanova N."/>
            <person name="Pagani I."/>
            <person name="Brambilla E.-M."/>
            <person name="Klenk H.-P."/>
            <person name="Woyke T."/>
        </authorList>
    </citation>
    <scope>NUCLEOTIDE SEQUENCE [LARGE SCALE GENOMIC DNA]</scope>
    <source>
        <strain evidence="3 4">XJ-54</strain>
    </source>
</reference>
<evidence type="ECO:0000313" key="3">
    <source>
        <dbReference type="EMBL" id="EID53369.1"/>
    </source>
</evidence>
<dbReference type="RefSeq" id="WP_006237489.1">
    <property type="nucleotide sequence ID" value="NZ_JH636049.1"/>
</dbReference>
<dbReference type="STRING" id="882086.SacxiDRAFT_1110"/>
<dbReference type="AlphaFoldDB" id="I0UZR6"/>
<keyword evidence="2" id="KW-0472">Membrane</keyword>
<feature type="transmembrane region" description="Helical" evidence="2">
    <location>
        <begin position="58"/>
        <end position="79"/>
    </location>
</feature>
<sequence length="138" mass="14646">MTQPHQVANSGQWPYPAQQWQQPQQHPQQWQQPPAPGYGYPGYPGHPFAPQAQKPSGLSVAGMILGLVAIAFLLLSLVIPPMGFVSLPAAVVGIALSSVGGAQDNRSGVGNGMATAGVICSFLPLLLFVIGLAFWFRW</sequence>
<evidence type="ECO:0008006" key="5">
    <source>
        <dbReference type="Google" id="ProtNLM"/>
    </source>
</evidence>
<dbReference type="HOGENOM" id="CLU_1853784_0_0_11"/>
<evidence type="ECO:0000256" key="2">
    <source>
        <dbReference type="SAM" id="Phobius"/>
    </source>
</evidence>
<evidence type="ECO:0000256" key="1">
    <source>
        <dbReference type="SAM" id="MobiDB-lite"/>
    </source>
</evidence>
<evidence type="ECO:0000313" key="4">
    <source>
        <dbReference type="Proteomes" id="UP000004691"/>
    </source>
</evidence>
<protein>
    <recommendedName>
        <fullName evidence="5">DUF4190 domain-containing protein</fullName>
    </recommendedName>
</protein>
<keyword evidence="4" id="KW-1185">Reference proteome</keyword>
<feature type="compositionally biased region" description="Polar residues" evidence="1">
    <location>
        <begin position="1"/>
        <end position="10"/>
    </location>
</feature>
<keyword evidence="2" id="KW-0812">Transmembrane</keyword>
<keyword evidence="2" id="KW-1133">Transmembrane helix</keyword>
<organism evidence="3 4">
    <name type="scientific">Saccharomonospora xinjiangensis XJ-54</name>
    <dbReference type="NCBI Taxonomy" id="882086"/>
    <lineage>
        <taxon>Bacteria</taxon>
        <taxon>Bacillati</taxon>
        <taxon>Actinomycetota</taxon>
        <taxon>Actinomycetes</taxon>
        <taxon>Pseudonocardiales</taxon>
        <taxon>Pseudonocardiaceae</taxon>
        <taxon>Saccharomonospora</taxon>
    </lineage>
</organism>
<proteinExistence type="predicted"/>
<accession>I0UZR6</accession>
<dbReference type="Proteomes" id="UP000004691">
    <property type="component" value="Unassembled WGS sequence"/>
</dbReference>
<dbReference type="EMBL" id="JH636049">
    <property type="protein sequence ID" value="EID53369.1"/>
    <property type="molecule type" value="Genomic_DNA"/>
</dbReference>
<feature type="region of interest" description="Disordered" evidence="1">
    <location>
        <begin position="1"/>
        <end position="40"/>
    </location>
</feature>